<dbReference type="CDD" id="cd12912">
    <property type="entry name" value="PDC2_MCP_like"/>
    <property type="match status" value="1"/>
</dbReference>
<dbReference type="PROSITE" id="PS50885">
    <property type="entry name" value="HAMP"/>
    <property type="match status" value="1"/>
</dbReference>
<evidence type="ECO:0000259" key="9">
    <source>
        <dbReference type="PROSITE" id="PS50885"/>
    </source>
</evidence>
<name>A0A251X815_9GAMM</name>
<dbReference type="OrthoDB" id="9772100at2"/>
<dbReference type="Gene3D" id="6.10.340.10">
    <property type="match status" value="1"/>
</dbReference>
<reference evidence="10 11" key="1">
    <citation type="submission" date="2016-12" db="EMBL/GenBank/DDBJ databases">
        <title>Thioflexothrix psekupsii D3 genome sequencing and assembly.</title>
        <authorList>
            <person name="Fomenkov A."/>
            <person name="Vincze T."/>
            <person name="Grabovich M."/>
            <person name="Anton B.P."/>
            <person name="Dubinina G."/>
            <person name="Orlova M."/>
            <person name="Belousova E."/>
            <person name="Roberts R.J."/>
        </authorList>
    </citation>
    <scope>NUCLEOTIDE SEQUENCE [LARGE SCALE GENOMIC DNA]</scope>
    <source>
        <strain evidence="10">D3</strain>
    </source>
</reference>
<dbReference type="InterPro" id="IPR003660">
    <property type="entry name" value="HAMP_dom"/>
</dbReference>
<dbReference type="EMBL" id="MSLT01000012">
    <property type="protein sequence ID" value="OUD14080.1"/>
    <property type="molecule type" value="Genomic_DNA"/>
</dbReference>
<comment type="subcellular location">
    <subcellularLocation>
        <location evidence="1">Cell membrane</location>
        <topology evidence="1">Multi-pass membrane protein</topology>
    </subcellularLocation>
</comment>
<evidence type="ECO:0000256" key="4">
    <source>
        <dbReference type="ARBA" id="ARBA00022801"/>
    </source>
</evidence>
<dbReference type="Proteomes" id="UP000194798">
    <property type="component" value="Unassembled WGS sequence"/>
</dbReference>
<dbReference type="Pfam" id="PF00672">
    <property type="entry name" value="HAMP"/>
    <property type="match status" value="1"/>
</dbReference>
<evidence type="ECO:0000256" key="6">
    <source>
        <dbReference type="ARBA" id="ARBA00023136"/>
    </source>
</evidence>
<dbReference type="SMART" id="SM01049">
    <property type="entry name" value="Cache_2"/>
    <property type="match status" value="1"/>
</dbReference>
<feature type="transmembrane region" description="Helical" evidence="8">
    <location>
        <begin position="304"/>
        <end position="327"/>
    </location>
</feature>
<feature type="transmembrane region" description="Helical" evidence="8">
    <location>
        <begin position="7"/>
        <end position="31"/>
    </location>
</feature>
<evidence type="ECO:0000256" key="7">
    <source>
        <dbReference type="SAM" id="Coils"/>
    </source>
</evidence>
<accession>A0A251X815</accession>
<dbReference type="RefSeq" id="WP_140048506.1">
    <property type="nucleotide sequence ID" value="NZ_MSLT01000012.1"/>
</dbReference>
<sequence>MRIRQRLIINWVIVILLTALIIGSTSIFITYRALQKNHLSELDNITKSIRITTDATIDISVQNYLRAISESNLDMVRYYYQKYQDNLLTETEAKQKVADVLLSHRIGKIGYNFVYNISQAPQHVICEIHPKVPNLDVAQYDFGQTAFALKNGYFEYEWQNPDEPAMSKKAMYVSYFEPWDWLVASSSYKQEFSYLINQQELKRKMSTITVGMKGYIFILDLAGNLILHPNLENKNVFNYQDDTGFYFIREIIKQKTGIVHYRWMDQGEPFFSEKIASLTYVPEMGWIVVASTYASDVFKPVLSLSYAIALTTAFILFLGIIAIIFLVNSLTKPLIKITDNSKKLAEGSDSEYFQEEILNRDDEVGDLARAFDVMIHKVALREINLKRAEQLLREANATLEDNVRKRTEQLELANQEIHSLNCQLRADNVRMTAELHVTKRLQEMLLPATEELAKLSNQLAIACFIQPAAEVGGDYYDILEYDGHIKIGIGDVTGHGLESSVVMLMLQTCVRTLLTCGINSSIQFLSILNRTIYGNLKRINSDKSLTLILLDYQSDGMLTISGQHEEVLVVRANGNVERIDTFNLGFFVGIEPDIAHFIDDFSVQLESGDGIILYTDGLTEAFNPKNQQYGLDRLQEIVSQLWVKDVEHIKQAIIDDLYRHLSGKTLMDDVTLLVLKRR</sequence>
<dbReference type="GO" id="GO:0005886">
    <property type="term" value="C:plasma membrane"/>
    <property type="evidence" value="ECO:0007669"/>
    <property type="project" value="UniProtKB-SubCell"/>
</dbReference>
<evidence type="ECO:0000256" key="3">
    <source>
        <dbReference type="ARBA" id="ARBA00022692"/>
    </source>
</evidence>
<keyword evidence="3 8" id="KW-0812">Transmembrane</keyword>
<comment type="caution">
    <text evidence="10">The sequence shown here is derived from an EMBL/GenBank/DDBJ whole genome shotgun (WGS) entry which is preliminary data.</text>
</comment>
<dbReference type="CDD" id="cd06225">
    <property type="entry name" value="HAMP"/>
    <property type="match status" value="1"/>
</dbReference>
<dbReference type="SUPFAM" id="SSF158472">
    <property type="entry name" value="HAMP domain-like"/>
    <property type="match status" value="1"/>
</dbReference>
<keyword evidence="2" id="KW-1003">Cell membrane</keyword>
<keyword evidence="5 8" id="KW-1133">Transmembrane helix</keyword>
<dbReference type="SMART" id="SM00331">
    <property type="entry name" value="PP2C_SIG"/>
    <property type="match status" value="1"/>
</dbReference>
<dbReference type="InterPro" id="IPR036457">
    <property type="entry name" value="PPM-type-like_dom_sf"/>
</dbReference>
<dbReference type="GO" id="GO:0016791">
    <property type="term" value="F:phosphatase activity"/>
    <property type="evidence" value="ECO:0007669"/>
    <property type="project" value="TreeGrafter"/>
</dbReference>
<dbReference type="PANTHER" id="PTHR43156:SF2">
    <property type="entry name" value="STAGE II SPORULATION PROTEIN E"/>
    <property type="match status" value="1"/>
</dbReference>
<dbReference type="InterPro" id="IPR004010">
    <property type="entry name" value="Double_Cache_2"/>
</dbReference>
<dbReference type="PANTHER" id="PTHR43156">
    <property type="entry name" value="STAGE II SPORULATION PROTEIN E-RELATED"/>
    <property type="match status" value="1"/>
</dbReference>
<dbReference type="Pfam" id="PF08269">
    <property type="entry name" value="dCache_2"/>
    <property type="match status" value="1"/>
</dbReference>
<dbReference type="GO" id="GO:0007165">
    <property type="term" value="P:signal transduction"/>
    <property type="evidence" value="ECO:0007669"/>
    <property type="project" value="InterPro"/>
</dbReference>
<keyword evidence="7" id="KW-0175">Coiled coil</keyword>
<gene>
    <name evidence="10" type="ORF">TPSD3_07000</name>
</gene>
<organism evidence="10 11">
    <name type="scientific">Thioflexithrix psekupsensis</name>
    <dbReference type="NCBI Taxonomy" id="1570016"/>
    <lineage>
        <taxon>Bacteria</taxon>
        <taxon>Pseudomonadati</taxon>
        <taxon>Pseudomonadota</taxon>
        <taxon>Gammaproteobacteria</taxon>
        <taxon>Thiotrichales</taxon>
        <taxon>Thioflexithrix</taxon>
    </lineage>
</organism>
<feature type="domain" description="HAMP" evidence="9">
    <location>
        <begin position="328"/>
        <end position="383"/>
    </location>
</feature>
<feature type="coiled-coil region" evidence="7">
    <location>
        <begin position="378"/>
        <end position="423"/>
    </location>
</feature>
<keyword evidence="4" id="KW-0378">Hydrolase</keyword>
<evidence type="ECO:0000313" key="10">
    <source>
        <dbReference type="EMBL" id="OUD14080.1"/>
    </source>
</evidence>
<protein>
    <recommendedName>
        <fullName evidence="9">HAMP domain-containing protein</fullName>
    </recommendedName>
</protein>
<keyword evidence="6 8" id="KW-0472">Membrane</keyword>
<dbReference type="Gene3D" id="3.30.450.20">
    <property type="entry name" value="PAS domain"/>
    <property type="match status" value="2"/>
</dbReference>
<evidence type="ECO:0000256" key="5">
    <source>
        <dbReference type="ARBA" id="ARBA00022989"/>
    </source>
</evidence>
<dbReference type="InterPro" id="IPR052016">
    <property type="entry name" value="Bact_Sigma-Reg"/>
</dbReference>
<dbReference type="Pfam" id="PF07228">
    <property type="entry name" value="SpoIIE"/>
    <property type="match status" value="1"/>
</dbReference>
<dbReference type="SMART" id="SM00304">
    <property type="entry name" value="HAMP"/>
    <property type="match status" value="1"/>
</dbReference>
<dbReference type="Gene3D" id="3.60.40.10">
    <property type="entry name" value="PPM-type phosphatase domain"/>
    <property type="match status" value="1"/>
</dbReference>
<evidence type="ECO:0000256" key="2">
    <source>
        <dbReference type="ARBA" id="ARBA00022475"/>
    </source>
</evidence>
<dbReference type="InterPro" id="IPR033480">
    <property type="entry name" value="sCache_2"/>
</dbReference>
<keyword evidence="11" id="KW-1185">Reference proteome</keyword>
<evidence type="ECO:0000313" key="11">
    <source>
        <dbReference type="Proteomes" id="UP000194798"/>
    </source>
</evidence>
<dbReference type="SUPFAM" id="SSF81606">
    <property type="entry name" value="PP2C-like"/>
    <property type="match status" value="1"/>
</dbReference>
<proteinExistence type="predicted"/>
<dbReference type="InterPro" id="IPR001932">
    <property type="entry name" value="PPM-type_phosphatase-like_dom"/>
</dbReference>
<evidence type="ECO:0000256" key="1">
    <source>
        <dbReference type="ARBA" id="ARBA00004651"/>
    </source>
</evidence>
<dbReference type="AlphaFoldDB" id="A0A251X815"/>
<evidence type="ECO:0000256" key="8">
    <source>
        <dbReference type="SAM" id="Phobius"/>
    </source>
</evidence>